<sequence>MANTFQENVLNRFHPQFIIEQSKLIPECSITKLRYDNKSFSIEQFAYTEHLETMEVGHGASIRDI</sequence>
<evidence type="ECO:0000313" key="1">
    <source>
        <dbReference type="EMBL" id="GIP53314.1"/>
    </source>
</evidence>
<evidence type="ECO:0008006" key="3">
    <source>
        <dbReference type="Google" id="ProtNLM"/>
    </source>
</evidence>
<dbReference type="EMBL" id="BOSL01000006">
    <property type="protein sequence ID" value="GIP53314.1"/>
    <property type="molecule type" value="Genomic_DNA"/>
</dbReference>
<protein>
    <recommendedName>
        <fullName evidence="3">AraC family transcriptional regulator</fullName>
    </recommendedName>
</protein>
<evidence type="ECO:0000313" key="2">
    <source>
        <dbReference type="Proteomes" id="UP000679992"/>
    </source>
</evidence>
<accession>A0ABQ4MBE9</accession>
<comment type="caution">
    <text evidence="1">The sequence shown here is derived from an EMBL/GenBank/DDBJ whole genome shotgun (WGS) entry which is preliminary data.</text>
</comment>
<gene>
    <name evidence="1" type="ORF">J42TS3_23490</name>
</gene>
<organism evidence="1 2">
    <name type="scientific">Paenibacillus vini</name>
    <dbReference type="NCBI Taxonomy" id="1476024"/>
    <lineage>
        <taxon>Bacteria</taxon>
        <taxon>Bacillati</taxon>
        <taxon>Bacillota</taxon>
        <taxon>Bacilli</taxon>
        <taxon>Bacillales</taxon>
        <taxon>Paenibacillaceae</taxon>
        <taxon>Paenibacillus</taxon>
    </lineage>
</organism>
<name>A0ABQ4MBE9_9BACL</name>
<dbReference type="Proteomes" id="UP000679992">
    <property type="component" value="Unassembled WGS sequence"/>
</dbReference>
<keyword evidence="2" id="KW-1185">Reference proteome</keyword>
<reference evidence="1 2" key="1">
    <citation type="submission" date="2021-03" db="EMBL/GenBank/DDBJ databases">
        <title>Antimicrobial resistance genes in bacteria isolated from Japanese honey, and their potential for conferring macrolide and lincosamide resistance in the American foulbrood pathogen Paenibacillus larvae.</title>
        <authorList>
            <person name="Okamoto M."/>
            <person name="Kumagai M."/>
            <person name="Kanamori H."/>
            <person name="Takamatsu D."/>
        </authorList>
    </citation>
    <scope>NUCLEOTIDE SEQUENCE [LARGE SCALE GENOMIC DNA]</scope>
    <source>
        <strain evidence="1 2">J42TS3</strain>
    </source>
</reference>
<proteinExistence type="predicted"/>